<evidence type="ECO:0000256" key="6">
    <source>
        <dbReference type="ARBA" id="ARBA00023033"/>
    </source>
</evidence>
<dbReference type="GO" id="GO:0016705">
    <property type="term" value="F:oxidoreductase activity, acting on paired donors, with incorporation or reduction of molecular oxygen"/>
    <property type="evidence" value="ECO:0007669"/>
    <property type="project" value="InterPro"/>
</dbReference>
<dbReference type="Pfam" id="PF00067">
    <property type="entry name" value="p450"/>
    <property type="match status" value="1"/>
</dbReference>
<organism evidence="10 11">
    <name type="scientific">Nocardia wallacei</name>
    <dbReference type="NCBI Taxonomy" id="480035"/>
    <lineage>
        <taxon>Bacteria</taxon>
        <taxon>Bacillati</taxon>
        <taxon>Actinomycetota</taxon>
        <taxon>Actinomycetes</taxon>
        <taxon>Mycobacteriales</taxon>
        <taxon>Nocardiaceae</taxon>
        <taxon>Nocardia</taxon>
    </lineage>
</organism>
<dbReference type="Proteomes" id="UP000516173">
    <property type="component" value="Chromosome"/>
</dbReference>
<evidence type="ECO:0000256" key="4">
    <source>
        <dbReference type="ARBA" id="ARBA00023002"/>
    </source>
</evidence>
<dbReference type="InterPro" id="IPR001128">
    <property type="entry name" value="Cyt_P450"/>
</dbReference>
<proteinExistence type="inferred from homology"/>
<evidence type="ECO:0000256" key="9">
    <source>
        <dbReference type="SAM" id="MobiDB-lite"/>
    </source>
</evidence>
<evidence type="ECO:0000313" key="10">
    <source>
        <dbReference type="EMBL" id="BCK58129.1"/>
    </source>
</evidence>
<sequence length="454" mass="49924">MSERIPAAEPAASVVPTAPGAVPVLGHLPRMRHFLDFLTTLPAHGDLVTLRVGPAEVVVACTAQLGHEILRRGEDFDKGGQFFERAKEVVGNSLTTCRHEEHRRQRRLVQPAFHKQRLVDYARHMTAEIAGMSAGWQPDTTVDVTAETMTVVAKILARTMFQRAARTPGELRQVLEDIDTLVAVAAKRMVLPAALARLPTPDNRRYHAASRRLRTLIATAATEGRAAGDDAADLLSVLLAARDGQTGLSDTEIVDQLLLFQIAGIDTTATALAWALWLIGTRPDVERQLHAEVDAVLSGGPATHEHLPRLIYTRQVAVETLRRYPPVWILTRTAMTDTVLGGYRIPAGATIVISPYLVHQRPDLYPAPAHFDPGRWEEDRDLPAGAYLPFGHGARRCIGEHFAMTELTLALASITARWRLRPTPTLTERPPRPRLAASLRPPSLPMLLTRRTPG</sequence>
<keyword evidence="5 7" id="KW-0408">Iron</keyword>
<dbReference type="PRINTS" id="PR00463">
    <property type="entry name" value="EP450I"/>
</dbReference>
<dbReference type="PANTHER" id="PTHR24291">
    <property type="entry name" value="CYTOCHROME P450 FAMILY 4"/>
    <property type="match status" value="1"/>
</dbReference>
<protein>
    <submittedName>
        <fullName evidence="10">Cytochrome P450</fullName>
    </submittedName>
</protein>
<dbReference type="InterPro" id="IPR036396">
    <property type="entry name" value="Cyt_P450_sf"/>
</dbReference>
<dbReference type="InterPro" id="IPR017972">
    <property type="entry name" value="Cyt_P450_CS"/>
</dbReference>
<keyword evidence="11" id="KW-1185">Reference proteome</keyword>
<comment type="similarity">
    <text evidence="1 8">Belongs to the cytochrome P450 family.</text>
</comment>
<keyword evidence="3 7" id="KW-0479">Metal-binding</keyword>
<dbReference type="Gene3D" id="1.10.630.10">
    <property type="entry name" value="Cytochrome P450"/>
    <property type="match status" value="1"/>
</dbReference>
<keyword evidence="6 8" id="KW-0503">Monooxygenase</keyword>
<gene>
    <name evidence="10" type="ORF">NWFMUON74_59010</name>
</gene>
<dbReference type="AlphaFoldDB" id="A0A7G1KVW2"/>
<dbReference type="GO" id="GO:0020037">
    <property type="term" value="F:heme binding"/>
    <property type="evidence" value="ECO:0007669"/>
    <property type="project" value="InterPro"/>
</dbReference>
<dbReference type="GO" id="GO:0005506">
    <property type="term" value="F:iron ion binding"/>
    <property type="evidence" value="ECO:0007669"/>
    <property type="project" value="InterPro"/>
</dbReference>
<dbReference type="GeneID" id="80350321"/>
<evidence type="ECO:0000256" key="2">
    <source>
        <dbReference type="ARBA" id="ARBA00022617"/>
    </source>
</evidence>
<dbReference type="PRINTS" id="PR00385">
    <property type="entry name" value="P450"/>
</dbReference>
<evidence type="ECO:0000256" key="7">
    <source>
        <dbReference type="PIRSR" id="PIRSR602401-1"/>
    </source>
</evidence>
<name>A0A7G1KVW2_9NOCA</name>
<dbReference type="InterPro" id="IPR002401">
    <property type="entry name" value="Cyt_P450_E_grp-I"/>
</dbReference>
<dbReference type="PROSITE" id="PS00086">
    <property type="entry name" value="CYTOCHROME_P450"/>
    <property type="match status" value="1"/>
</dbReference>
<feature type="region of interest" description="Disordered" evidence="9">
    <location>
        <begin position="422"/>
        <end position="443"/>
    </location>
</feature>
<reference evidence="10 11" key="1">
    <citation type="submission" date="2020-08" db="EMBL/GenBank/DDBJ databases">
        <title>Genome Sequencing of Nocardia wallacei strain FMUON74 and assembly.</title>
        <authorList>
            <person name="Toyokawa M."/>
            <person name="Uesaka K."/>
        </authorList>
    </citation>
    <scope>NUCLEOTIDE SEQUENCE [LARGE SCALE GENOMIC DNA]</scope>
    <source>
        <strain evidence="10 11">FMUON74</strain>
    </source>
</reference>
<evidence type="ECO:0000256" key="1">
    <source>
        <dbReference type="ARBA" id="ARBA00010617"/>
    </source>
</evidence>
<dbReference type="RefSeq" id="WP_232110662.1">
    <property type="nucleotide sequence ID" value="NZ_AP023396.1"/>
</dbReference>
<evidence type="ECO:0000313" key="11">
    <source>
        <dbReference type="Proteomes" id="UP000516173"/>
    </source>
</evidence>
<evidence type="ECO:0000256" key="8">
    <source>
        <dbReference type="RuleBase" id="RU000461"/>
    </source>
</evidence>
<evidence type="ECO:0000256" key="5">
    <source>
        <dbReference type="ARBA" id="ARBA00023004"/>
    </source>
</evidence>
<dbReference type="InterPro" id="IPR050196">
    <property type="entry name" value="Cytochrome_P450_Monoox"/>
</dbReference>
<evidence type="ECO:0000256" key="3">
    <source>
        <dbReference type="ARBA" id="ARBA00022723"/>
    </source>
</evidence>
<dbReference type="GO" id="GO:0004497">
    <property type="term" value="F:monooxygenase activity"/>
    <property type="evidence" value="ECO:0007669"/>
    <property type="project" value="UniProtKB-KW"/>
</dbReference>
<dbReference type="EMBL" id="AP023396">
    <property type="protein sequence ID" value="BCK58129.1"/>
    <property type="molecule type" value="Genomic_DNA"/>
</dbReference>
<keyword evidence="4 8" id="KW-0560">Oxidoreductase</keyword>
<dbReference type="KEGG" id="nwl:NWFMUON74_59010"/>
<dbReference type="SUPFAM" id="SSF48264">
    <property type="entry name" value="Cytochrome P450"/>
    <property type="match status" value="1"/>
</dbReference>
<dbReference type="PANTHER" id="PTHR24291:SF50">
    <property type="entry name" value="BIFUNCTIONAL ALBAFLAVENONE MONOOXYGENASE_TERPENE SYNTHASE"/>
    <property type="match status" value="1"/>
</dbReference>
<accession>A0A7G1KVW2</accession>
<feature type="binding site" description="axial binding residue" evidence="7">
    <location>
        <position position="397"/>
    </location>
    <ligand>
        <name>heme</name>
        <dbReference type="ChEBI" id="CHEBI:30413"/>
    </ligand>
    <ligandPart>
        <name>Fe</name>
        <dbReference type="ChEBI" id="CHEBI:18248"/>
    </ligandPart>
</feature>
<keyword evidence="2 7" id="KW-0349">Heme</keyword>
<comment type="cofactor">
    <cofactor evidence="7">
        <name>heme</name>
        <dbReference type="ChEBI" id="CHEBI:30413"/>
    </cofactor>
</comment>